<organism evidence="3">
    <name type="scientific">Thermoleptolyngbya oregonensis NK1-22</name>
    <dbReference type="NCBI Taxonomy" id="2547457"/>
    <lineage>
        <taxon>Bacteria</taxon>
        <taxon>Bacillati</taxon>
        <taxon>Cyanobacteriota</taxon>
        <taxon>Cyanophyceae</taxon>
        <taxon>Oculatellales</taxon>
        <taxon>Oculatellaceae</taxon>
        <taxon>Thermoleptolyngbya</taxon>
    </lineage>
</organism>
<dbReference type="KEGG" id="tog:HNI00_19340"/>
<dbReference type="InterPro" id="IPR055733">
    <property type="entry name" value="DUF7309"/>
</dbReference>
<dbReference type="InterPro" id="IPR054216">
    <property type="entry name" value="DUF6930"/>
</dbReference>
<feature type="domain" description="DUF6930" evidence="1">
    <location>
        <begin position="9"/>
        <end position="134"/>
    </location>
</feature>
<proteinExistence type="predicted"/>
<reference evidence="3" key="1">
    <citation type="submission" date="2020-05" db="EMBL/GenBank/DDBJ databases">
        <authorList>
            <person name="Zhu T."/>
            <person name="Keshari N."/>
            <person name="Lu X."/>
        </authorList>
    </citation>
    <scope>NUCLEOTIDE SEQUENCE</scope>
    <source>
        <strain evidence="3">NK1-22</strain>
    </source>
</reference>
<dbReference type="Pfam" id="PF23988">
    <property type="entry name" value="DUF7309"/>
    <property type="match status" value="1"/>
</dbReference>
<dbReference type="EMBL" id="CP053540">
    <property type="protein sequence ID" value="WOB45060.1"/>
    <property type="molecule type" value="Genomic_DNA"/>
</dbReference>
<dbReference type="RefSeq" id="WP_316788599.1">
    <property type="nucleotide sequence ID" value="NZ_CP053540.1"/>
</dbReference>
<name>A0AA96Y6M5_9CYAN</name>
<accession>A0AA96Y6M5</accession>
<dbReference type="AlphaFoldDB" id="A0AA96Y6M5"/>
<evidence type="ECO:0000259" key="1">
    <source>
        <dbReference type="Pfam" id="PF22007"/>
    </source>
</evidence>
<protein>
    <submittedName>
        <fullName evidence="3">Uncharacterized protein</fullName>
    </submittedName>
</protein>
<evidence type="ECO:0000313" key="3">
    <source>
        <dbReference type="EMBL" id="WOB45060.1"/>
    </source>
</evidence>
<sequence length="569" mass="63101">MTPLTPSTRRRLQQLPQLSSVWEGDRRTLMPEIAETLDADDMQGDCILWVDGVEEVVRAMDVVPSETGSEAIVRTLLRAIENPHSGSARPGRPQRILVRDRELQFFLRGVLQGLDIAVEYVAELPIIDEIFYGLQDAARQRPPSLPPDYASAVLKAAAEIWQDAPWDNLDEEKIFAVELNYGDVGTLYISILGLMGMEFGVLMYRSIESLKQFRQQVIAAEDSPRDLQQAFLQQDCLFLTFDPADEEFLDNGNGPIELHSEELGEVRLEALGEMSEMIPTFGNLHPLEGMRSVLYDEEAIAVLLTLQALHKFFGQHLDRLSPETFPALTKSYRLPDPKNPKAKVSVKVSTLPDVAAELAEMSGSDPSDYMNYLNSLGVLEDDSEPVPVLLDDLVPKDAMYSLGAIPTTLIETLRLRVSHHQPGPAPLPAKASEFPVIMIQTSRPKANELLAEIQAFGGVKGISFNPGEDPSSQSRYDLAILHTNDGKMHLLGEFRDRDPVHLAARRKWDQRCKKTKGQCGLVVAMGLTGKSRGNPALQHMLGFFEARSLSSEEVGLGTLQLLPGPFDEL</sequence>
<evidence type="ECO:0000259" key="2">
    <source>
        <dbReference type="Pfam" id="PF23988"/>
    </source>
</evidence>
<gene>
    <name evidence="3" type="ORF">HNI00_19340</name>
</gene>
<dbReference type="Pfam" id="PF22007">
    <property type="entry name" value="DUF6930"/>
    <property type="match status" value="1"/>
</dbReference>
<feature type="domain" description="DUF7309" evidence="2">
    <location>
        <begin position="152"/>
        <end position="244"/>
    </location>
</feature>